<gene>
    <name evidence="1" type="ORF">A6X21_16875</name>
</gene>
<proteinExistence type="predicted"/>
<sequence>MATGTTDEHWTYSSIDDWRERGKSDALVRGTFLRRWKRGSYGPQFASMENMSDFCENTGVGRVIGSRENWSAKKNLKQLLK</sequence>
<organism evidence="1 2">
    <name type="scientific">Planctopirus hydrillae</name>
    <dbReference type="NCBI Taxonomy" id="1841610"/>
    <lineage>
        <taxon>Bacteria</taxon>
        <taxon>Pseudomonadati</taxon>
        <taxon>Planctomycetota</taxon>
        <taxon>Planctomycetia</taxon>
        <taxon>Planctomycetales</taxon>
        <taxon>Planctomycetaceae</taxon>
        <taxon>Planctopirus</taxon>
    </lineage>
</organism>
<protein>
    <submittedName>
        <fullName evidence="1">Uncharacterized protein</fullName>
    </submittedName>
</protein>
<dbReference type="EMBL" id="LYDR01000033">
    <property type="protein sequence ID" value="ODA35485.1"/>
    <property type="molecule type" value="Genomic_DNA"/>
</dbReference>
<reference evidence="1 2" key="1">
    <citation type="submission" date="2016-05" db="EMBL/GenBank/DDBJ databases">
        <title>Genomic and physiological characterization of Planctopirus sp. isolated from fresh water lake.</title>
        <authorList>
            <person name="Subhash Y."/>
            <person name="Ramana C."/>
        </authorList>
    </citation>
    <scope>NUCLEOTIDE SEQUENCE [LARGE SCALE GENOMIC DNA]</scope>
    <source>
        <strain evidence="1 2">JC280</strain>
    </source>
</reference>
<dbReference type="Proteomes" id="UP000094828">
    <property type="component" value="Unassembled WGS sequence"/>
</dbReference>
<comment type="caution">
    <text evidence="1">The sequence shown here is derived from an EMBL/GenBank/DDBJ whole genome shotgun (WGS) entry which is preliminary data.</text>
</comment>
<evidence type="ECO:0000313" key="1">
    <source>
        <dbReference type="EMBL" id="ODA35485.1"/>
    </source>
</evidence>
<evidence type="ECO:0000313" key="2">
    <source>
        <dbReference type="Proteomes" id="UP000094828"/>
    </source>
</evidence>
<keyword evidence="2" id="KW-1185">Reference proteome</keyword>
<accession>A0A1C3EQF8</accession>
<name>A0A1C3EQF8_9PLAN</name>
<dbReference type="STRING" id="1841610.A6X21_16875"/>
<dbReference type="AlphaFoldDB" id="A0A1C3EQF8"/>